<keyword evidence="1" id="KW-0732">Signal</keyword>
<dbReference type="InterPro" id="IPR036426">
    <property type="entry name" value="Bulb-type_lectin_dom_sf"/>
</dbReference>
<gene>
    <name evidence="3" type="ORF">ESCO_003963</name>
</gene>
<proteinExistence type="predicted"/>
<evidence type="ECO:0000256" key="1">
    <source>
        <dbReference type="SAM" id="SignalP"/>
    </source>
</evidence>
<dbReference type="EMBL" id="LGSR01000002">
    <property type="protein sequence ID" value="KOS23221.1"/>
    <property type="molecule type" value="Genomic_DNA"/>
</dbReference>
<sequence length="505" mass="52984">MKVQSSLLSVVALPALSAAACLKSGDQNTINQLFQKGGRGTVVQICQDTTIQITDVIKFSADDQEISTKGYPMGSSRATIQIAPGNTASTMITGRYNDIRIKNIQLDGNRPNAGIQHNGGANIEIGGEGKGQIVQYTASRNPRGWSCLHVIGSGNADAPCANATIRDNDIGPCGQSGVDENGNGRWADGVSLDCTSSLVQNNTIDGPTDGGIVVFGSPHSLIDSNTIISSEEYLGFGAINLVDGEYNGSYAGVVVSNNVIKGRLIFNLGIGIGANVWSFNDPFPLQGCAYVLNNSFSGSVAFPIAVNGWTDGLTIADNDASGVTTPKSDFSDATSCGKPIQDLFNANANFVYDPQGISGPHFLQPEFVASDGNITNFLCTSTTLPSQLTMKPGVDLQSNTALAKLKGVTTWFQGDNNIVVYDANGKPLWASGSTIDGGCGSPSECELQFDESGNLTTYYQGKVRFSTNTGGLGKLLQFKNTSPWVEIQGADGAVVWDTVNGLAKQ</sequence>
<feature type="signal peptide" evidence="1">
    <location>
        <begin position="1"/>
        <end position="19"/>
    </location>
</feature>
<dbReference type="InterPro" id="IPR012334">
    <property type="entry name" value="Pectin_lyas_fold"/>
</dbReference>
<dbReference type="InterPro" id="IPR039448">
    <property type="entry name" value="Beta_helix"/>
</dbReference>
<dbReference type="SUPFAM" id="SSF51126">
    <property type="entry name" value="Pectin lyase-like"/>
    <property type="match status" value="1"/>
</dbReference>
<feature type="chain" id="PRO_5005819036" description="Right handed beta helix domain-containing protein" evidence="1">
    <location>
        <begin position="20"/>
        <end position="505"/>
    </location>
</feature>
<dbReference type="PROSITE" id="PS51257">
    <property type="entry name" value="PROKAR_LIPOPROTEIN"/>
    <property type="match status" value="1"/>
</dbReference>
<keyword evidence="4" id="KW-1185">Reference proteome</keyword>
<evidence type="ECO:0000313" key="4">
    <source>
        <dbReference type="Proteomes" id="UP000053831"/>
    </source>
</evidence>
<dbReference type="Pfam" id="PF13229">
    <property type="entry name" value="Beta_helix"/>
    <property type="match status" value="1"/>
</dbReference>
<dbReference type="InterPro" id="IPR011050">
    <property type="entry name" value="Pectin_lyase_fold/virulence"/>
</dbReference>
<evidence type="ECO:0000259" key="2">
    <source>
        <dbReference type="Pfam" id="PF13229"/>
    </source>
</evidence>
<comment type="caution">
    <text evidence="3">The sequence shown here is derived from an EMBL/GenBank/DDBJ whole genome shotgun (WGS) entry which is preliminary data.</text>
</comment>
<dbReference type="SUPFAM" id="SSF51110">
    <property type="entry name" value="alpha-D-mannose-specific plant lectins"/>
    <property type="match status" value="1"/>
</dbReference>
<reference evidence="3 4" key="1">
    <citation type="submission" date="2015-07" db="EMBL/GenBank/DDBJ databases">
        <title>The genome of the fungus Escovopsis weberi, a specialized disease agent of ant agriculture.</title>
        <authorList>
            <person name="de Man T.J."/>
            <person name="Stajich J.E."/>
            <person name="Kubicek C.P."/>
            <person name="Chenthamara K."/>
            <person name="Atanasova L."/>
            <person name="Druzhinina I.S."/>
            <person name="Birnbaum S."/>
            <person name="Barribeau S.M."/>
            <person name="Teiling C."/>
            <person name="Suen G."/>
            <person name="Currie C."/>
            <person name="Gerardo N.M."/>
        </authorList>
    </citation>
    <scope>NUCLEOTIDE SEQUENCE [LARGE SCALE GENOMIC DNA]</scope>
</reference>
<dbReference type="AlphaFoldDB" id="A0A0M8NA82"/>
<organism evidence="3 4">
    <name type="scientific">Escovopsis weberi</name>
    <dbReference type="NCBI Taxonomy" id="150374"/>
    <lineage>
        <taxon>Eukaryota</taxon>
        <taxon>Fungi</taxon>
        <taxon>Dikarya</taxon>
        <taxon>Ascomycota</taxon>
        <taxon>Pezizomycotina</taxon>
        <taxon>Sordariomycetes</taxon>
        <taxon>Hypocreomycetidae</taxon>
        <taxon>Hypocreales</taxon>
        <taxon>Hypocreaceae</taxon>
        <taxon>Escovopsis</taxon>
    </lineage>
</organism>
<dbReference type="OrthoDB" id="2587928at2759"/>
<feature type="domain" description="Right handed beta helix" evidence="2">
    <location>
        <begin position="134"/>
        <end position="319"/>
    </location>
</feature>
<name>A0A0M8NA82_ESCWE</name>
<protein>
    <recommendedName>
        <fullName evidence="2">Right handed beta helix domain-containing protein</fullName>
    </recommendedName>
</protein>
<dbReference type="Gene3D" id="2.90.10.10">
    <property type="entry name" value="Bulb-type lectin domain"/>
    <property type="match status" value="1"/>
</dbReference>
<dbReference type="Proteomes" id="UP000053831">
    <property type="component" value="Unassembled WGS sequence"/>
</dbReference>
<accession>A0A0M8NA82</accession>
<dbReference type="STRING" id="150374.A0A0M8NA82"/>
<evidence type="ECO:0000313" key="3">
    <source>
        <dbReference type="EMBL" id="KOS23221.1"/>
    </source>
</evidence>
<dbReference type="Gene3D" id="2.160.20.10">
    <property type="entry name" value="Single-stranded right-handed beta-helix, Pectin lyase-like"/>
    <property type="match status" value="1"/>
</dbReference>